<dbReference type="InterPro" id="IPR027417">
    <property type="entry name" value="P-loop_NTPase"/>
</dbReference>
<organism evidence="5 6">
    <name type="scientific">Streptomyces coffeae</name>
    <dbReference type="NCBI Taxonomy" id="621382"/>
    <lineage>
        <taxon>Bacteria</taxon>
        <taxon>Bacillati</taxon>
        <taxon>Actinomycetota</taxon>
        <taxon>Actinomycetes</taxon>
        <taxon>Kitasatosporales</taxon>
        <taxon>Streptomycetaceae</taxon>
        <taxon>Streptomyces</taxon>
    </lineage>
</organism>
<dbReference type="InterPro" id="IPR001387">
    <property type="entry name" value="Cro/C1-type_HTH"/>
</dbReference>
<dbReference type="SMART" id="SM00320">
    <property type="entry name" value="WD40"/>
    <property type="match status" value="5"/>
</dbReference>
<dbReference type="SMART" id="SM00530">
    <property type="entry name" value="HTH_XRE"/>
    <property type="match status" value="1"/>
</dbReference>
<protein>
    <recommendedName>
        <fullName evidence="4">HTH cro/C1-type domain-containing protein</fullName>
    </recommendedName>
</protein>
<gene>
    <name evidence="5" type="ORF">JK363_17635</name>
</gene>
<evidence type="ECO:0000313" key="5">
    <source>
        <dbReference type="EMBL" id="MBL1098452.1"/>
    </source>
</evidence>
<accession>A0ABS1NET0</accession>
<keyword evidence="3" id="KW-0812">Transmembrane</keyword>
<keyword evidence="1" id="KW-0853">WD repeat</keyword>
<dbReference type="PANTHER" id="PTHR19879:SF9">
    <property type="entry name" value="TRANSCRIPTION INITIATION FACTOR TFIID SUBUNIT 5"/>
    <property type="match status" value="1"/>
</dbReference>
<dbReference type="SUPFAM" id="SSF50998">
    <property type="entry name" value="Quinoprotein alcohol dehydrogenase-like"/>
    <property type="match status" value="1"/>
</dbReference>
<evidence type="ECO:0000313" key="6">
    <source>
        <dbReference type="Proteomes" id="UP000634229"/>
    </source>
</evidence>
<evidence type="ECO:0000256" key="2">
    <source>
        <dbReference type="SAM" id="MobiDB-lite"/>
    </source>
</evidence>
<proteinExistence type="predicted"/>
<evidence type="ECO:0000259" key="4">
    <source>
        <dbReference type="SMART" id="SM00530"/>
    </source>
</evidence>
<sequence>MGRRERPVDPSAGPVQRFAYELRKLRQEAGGPTYRAMAQRVRYSVTALSQAAAGEQLPSLPVALAYVEVCGGDRAEWEERWREAATEAAEAAVGERAEDAAAVDPPYRGLTRFEPGDHERFFGRDRLVADVVELARSNRFTAVFGPSGSGKSSLLRAGLIPALRNPGNGGGAPSAAPPPVVIRVLTPGEHPVRTHRAALIPKAGGGDTWLIVDQFEEVFTLCQDSAERGEFIDGLLSAREPESRLRVVVAVRADFFGRCAEHRGLAAALRGATLLVGPMGPAELREAIVRPAAAAGLIVERSLTARIVAEVADEPGGLPLMSHALLETWRRRRGRTLTEEAYESVGGVHGAIAATAERVHGELSARQAELARRILLRLITPGEGAQDTRRPADRAELDADGTPGDASDDTSVVLERLVRARLVTVDDGVVDLAHEALITAWPRLRGWIEEDRGRLRVQRKLMEAARAWQELHREPGALYRGARLVEAEEAFGSDRERAALTSLERAFLTASSGGRQRERRRVRAVVGTLSLLLVLAMVAGTVAWQQNREGDRRRAEATSRRVASIAETMRSADPVTALRLSAAAWRISHTDEARAALLGAVTQQEQDSFTVPGADVDGDEYFSADGRTLVRVAAGRAERWDVAGHRRTGGLRLAGEEQVVDLSPDGRRLLVAAGGRLTTRDLDTGKPVGPRPAPYTEDTNAVYAPSGRTVLLADDHSVGLWDVRRGRLVFQRTGKDIYPAVASPDDRLVTLCVGHSLELWDIAARRQVRPPRAAALSRAVCGSGKIPDSGKAWEFDPQGRRLVVGSEKPVIWDLRSGKTLRIPYDADTLDGVRFSRDGRFVSTVGDQKITLWRISADSAKAVYSHRLASEYAPGHWLDLDRGVIRYQEGIGDGTDAVRTLFLGDATASPRRREPAQKAAFSPDGRLVVTARLHGRRMRFEARRTDGGSRAASLPPVDCGTADRPLRKSEQCWAHLAFSGDGRTLAYGVGAQQVRDAPGDRARTGARPERITVWDLRENRKRAELVLATDIKETESADAIALSPDGSSLFALRPDPGAFLEQWDAQRRTKAARHTEKAPGRTGTWFVPPAGAMAVRPDGRQLATTHGIGFTLPSAHRAPGAIGQMDAHALAYSPDGERLALGGPYDRVTVYDGDGVRSLGSLSGTYSGQARKEEPVAALAYSHDGATLAVAGTKGTVQLWDAASGRPLGTTLSTAADPVLAIAFSPDDRTLLVAGARTPLRAYPVDPARATAAVCERAGGGLSRADWSTYIPEVPYRDIC</sequence>
<dbReference type="SUPFAM" id="SSF52540">
    <property type="entry name" value="P-loop containing nucleoside triphosphate hydrolases"/>
    <property type="match status" value="1"/>
</dbReference>
<feature type="transmembrane region" description="Helical" evidence="3">
    <location>
        <begin position="524"/>
        <end position="544"/>
    </location>
</feature>
<feature type="compositionally biased region" description="Basic and acidic residues" evidence="2">
    <location>
        <begin position="386"/>
        <end position="397"/>
    </location>
</feature>
<dbReference type="Gene3D" id="2.130.10.10">
    <property type="entry name" value="YVTN repeat-like/Quinoprotein amine dehydrogenase"/>
    <property type="match status" value="4"/>
</dbReference>
<dbReference type="Pfam" id="PF20703">
    <property type="entry name" value="nSTAND1"/>
    <property type="match status" value="1"/>
</dbReference>
<dbReference type="EMBL" id="JAERRF010000009">
    <property type="protein sequence ID" value="MBL1098452.1"/>
    <property type="molecule type" value="Genomic_DNA"/>
</dbReference>
<dbReference type="Pfam" id="PF12894">
    <property type="entry name" value="ANAPC4_WD40"/>
    <property type="match status" value="1"/>
</dbReference>
<comment type="caution">
    <text evidence="5">The sequence shown here is derived from an EMBL/GenBank/DDBJ whole genome shotgun (WGS) entry which is preliminary data.</text>
</comment>
<feature type="repeat" description="WD" evidence="1">
    <location>
        <begin position="1168"/>
        <end position="1209"/>
    </location>
</feature>
<dbReference type="InterPro" id="IPR011047">
    <property type="entry name" value="Quinoprotein_ADH-like_sf"/>
</dbReference>
<name>A0ABS1NET0_9ACTN</name>
<evidence type="ECO:0000256" key="1">
    <source>
        <dbReference type="PROSITE-ProRule" id="PRU00221"/>
    </source>
</evidence>
<dbReference type="InterPro" id="IPR024977">
    <property type="entry name" value="Apc4-like_WD40_dom"/>
</dbReference>
<keyword evidence="6" id="KW-1185">Reference proteome</keyword>
<evidence type="ECO:0000256" key="3">
    <source>
        <dbReference type="SAM" id="Phobius"/>
    </source>
</evidence>
<keyword evidence="3" id="KW-1133">Transmembrane helix</keyword>
<dbReference type="Gene3D" id="3.40.50.300">
    <property type="entry name" value="P-loop containing nucleotide triphosphate hydrolases"/>
    <property type="match status" value="1"/>
</dbReference>
<keyword evidence="3" id="KW-0472">Membrane</keyword>
<dbReference type="InterPro" id="IPR049052">
    <property type="entry name" value="nSTAND1"/>
</dbReference>
<reference evidence="5 6" key="1">
    <citation type="submission" date="2021-01" db="EMBL/GenBank/DDBJ databases">
        <title>WGS of actinomycetes isolated from Thailand.</title>
        <authorList>
            <person name="Thawai C."/>
        </authorList>
    </citation>
    <scope>NUCLEOTIDE SEQUENCE [LARGE SCALE GENOMIC DNA]</scope>
    <source>
        <strain evidence="5 6">CA1R205</strain>
    </source>
</reference>
<dbReference type="InterPro" id="IPR001680">
    <property type="entry name" value="WD40_rpt"/>
</dbReference>
<dbReference type="SUPFAM" id="SSF82171">
    <property type="entry name" value="DPP6 N-terminal domain-like"/>
    <property type="match status" value="1"/>
</dbReference>
<dbReference type="PROSITE" id="PS50082">
    <property type="entry name" value="WD_REPEATS_2"/>
    <property type="match status" value="1"/>
</dbReference>
<feature type="region of interest" description="Disordered" evidence="2">
    <location>
        <begin position="384"/>
        <end position="408"/>
    </location>
</feature>
<dbReference type="Proteomes" id="UP000634229">
    <property type="component" value="Unassembled WGS sequence"/>
</dbReference>
<dbReference type="PANTHER" id="PTHR19879">
    <property type="entry name" value="TRANSCRIPTION INITIATION FACTOR TFIID"/>
    <property type="match status" value="1"/>
</dbReference>
<dbReference type="InterPro" id="IPR015943">
    <property type="entry name" value="WD40/YVTN_repeat-like_dom_sf"/>
</dbReference>
<dbReference type="RefSeq" id="WP_201875865.1">
    <property type="nucleotide sequence ID" value="NZ_JAERRF010000009.1"/>
</dbReference>
<feature type="domain" description="HTH cro/C1-type" evidence="4">
    <location>
        <begin position="21"/>
        <end position="77"/>
    </location>
</feature>